<dbReference type="GO" id="GO:0045910">
    <property type="term" value="P:negative regulation of DNA recombination"/>
    <property type="evidence" value="ECO:0007669"/>
    <property type="project" value="TreeGrafter"/>
</dbReference>
<dbReference type="PRINTS" id="PR00929">
    <property type="entry name" value="ATHOOK"/>
</dbReference>
<name>A0AAV9BMB1_ACOGR</name>
<dbReference type="GO" id="GO:0003690">
    <property type="term" value="F:double-stranded DNA binding"/>
    <property type="evidence" value="ECO:0007669"/>
    <property type="project" value="TreeGrafter"/>
</dbReference>
<evidence type="ECO:0000256" key="6">
    <source>
        <dbReference type="ARBA" id="ARBA00068571"/>
    </source>
</evidence>
<evidence type="ECO:0000256" key="5">
    <source>
        <dbReference type="ARBA" id="ARBA00023242"/>
    </source>
</evidence>
<dbReference type="PANTHER" id="PTHR11467">
    <property type="entry name" value="HISTONE H1"/>
    <property type="match status" value="1"/>
</dbReference>
<keyword evidence="11" id="KW-1185">Reference proteome</keyword>
<evidence type="ECO:0000313" key="11">
    <source>
        <dbReference type="Proteomes" id="UP001179952"/>
    </source>
</evidence>
<keyword evidence="3" id="KW-0007">Acetylation</keyword>
<sequence>MDDFNKSTSLPQYSDMIYEAIEALNEKNGSNKSSISRYIESNYAGLPPGHSSLLSHHLTRMRESGELIFLKNNYFRPGPDAPPKRGRGRPPKPKGPLPPGASSPTRSRGRPPKSKDPLELAMAEASGAPPKKVQRTAAPPVIGPDGVVKRGRGRPPKVKPDFASLGFN</sequence>
<dbReference type="EMBL" id="JAUJYN010000002">
    <property type="protein sequence ID" value="KAK1277610.1"/>
    <property type="molecule type" value="Genomic_DNA"/>
</dbReference>
<evidence type="ECO:0000259" key="9">
    <source>
        <dbReference type="PROSITE" id="PS51504"/>
    </source>
</evidence>
<dbReference type="GO" id="GO:0030261">
    <property type="term" value="P:chromosome condensation"/>
    <property type="evidence" value="ECO:0007669"/>
    <property type="project" value="TreeGrafter"/>
</dbReference>
<reference evidence="10" key="2">
    <citation type="submission" date="2023-06" db="EMBL/GenBank/DDBJ databases">
        <authorList>
            <person name="Ma L."/>
            <person name="Liu K.-W."/>
            <person name="Li Z."/>
            <person name="Hsiao Y.-Y."/>
            <person name="Qi Y."/>
            <person name="Fu T."/>
            <person name="Tang G."/>
            <person name="Zhang D."/>
            <person name="Sun W.-H."/>
            <person name="Liu D.-K."/>
            <person name="Li Y."/>
            <person name="Chen G.-Z."/>
            <person name="Liu X.-D."/>
            <person name="Liao X.-Y."/>
            <person name="Jiang Y.-T."/>
            <person name="Yu X."/>
            <person name="Hao Y."/>
            <person name="Huang J."/>
            <person name="Zhao X.-W."/>
            <person name="Ke S."/>
            <person name="Chen Y.-Y."/>
            <person name="Wu W.-L."/>
            <person name="Hsu J.-L."/>
            <person name="Lin Y.-F."/>
            <person name="Huang M.-D."/>
            <person name="Li C.-Y."/>
            <person name="Huang L."/>
            <person name="Wang Z.-W."/>
            <person name="Zhao X."/>
            <person name="Zhong W.-Y."/>
            <person name="Peng D.-H."/>
            <person name="Ahmad S."/>
            <person name="Lan S."/>
            <person name="Zhang J.-S."/>
            <person name="Tsai W.-C."/>
            <person name="Van De Peer Y."/>
            <person name="Liu Z.-J."/>
        </authorList>
    </citation>
    <scope>NUCLEOTIDE SEQUENCE</scope>
    <source>
        <strain evidence="10">SCP</strain>
        <tissue evidence="10">Leaves</tissue>
    </source>
</reference>
<comment type="caution">
    <text evidence="10">The sequence shown here is derived from an EMBL/GenBank/DDBJ whole genome shotgun (WGS) entry which is preliminary data.</text>
</comment>
<dbReference type="SUPFAM" id="SSF46785">
    <property type="entry name" value="Winged helix' DNA-binding domain"/>
    <property type="match status" value="1"/>
</dbReference>
<evidence type="ECO:0000256" key="8">
    <source>
        <dbReference type="SAM" id="MobiDB-lite"/>
    </source>
</evidence>
<dbReference type="PANTHER" id="PTHR11467:SF162">
    <property type="entry name" value="HMG-Y-RELATED PROTEIN A"/>
    <property type="match status" value="1"/>
</dbReference>
<dbReference type="GO" id="GO:0006334">
    <property type="term" value="P:nucleosome assembly"/>
    <property type="evidence" value="ECO:0007669"/>
    <property type="project" value="InterPro"/>
</dbReference>
<proteinExistence type="predicted"/>
<comment type="subcellular location">
    <subcellularLocation>
        <location evidence="1">Nucleus</location>
        <location evidence="1">Nucleolus</location>
    </subcellularLocation>
</comment>
<keyword evidence="5" id="KW-0539">Nucleus</keyword>
<evidence type="ECO:0000256" key="7">
    <source>
        <dbReference type="ARBA" id="ARBA00076335"/>
    </source>
</evidence>
<dbReference type="SMART" id="SM00384">
    <property type="entry name" value="AT_hook"/>
    <property type="match status" value="3"/>
</dbReference>
<dbReference type="InterPro" id="IPR036388">
    <property type="entry name" value="WH-like_DNA-bd_sf"/>
</dbReference>
<dbReference type="Proteomes" id="UP001179952">
    <property type="component" value="Unassembled WGS sequence"/>
</dbReference>
<evidence type="ECO:0000256" key="4">
    <source>
        <dbReference type="ARBA" id="ARBA00023125"/>
    </source>
</evidence>
<protein>
    <recommendedName>
        <fullName evidence="6">HMG-Y-related protein A</fullName>
    </recommendedName>
    <alternativeName>
        <fullName evidence="7">High mobility group A protein</fullName>
    </alternativeName>
</protein>
<dbReference type="GO" id="GO:0005730">
    <property type="term" value="C:nucleolus"/>
    <property type="evidence" value="ECO:0007669"/>
    <property type="project" value="UniProtKB-SubCell"/>
</dbReference>
<dbReference type="InterPro" id="IPR005818">
    <property type="entry name" value="Histone_H1/H5_H15"/>
</dbReference>
<dbReference type="AlphaFoldDB" id="A0AAV9BMB1"/>
<feature type="domain" description="H15" evidence="9">
    <location>
        <begin position="9"/>
        <end position="79"/>
    </location>
</feature>
<accession>A0AAV9BMB1</accession>
<keyword evidence="2" id="KW-0677">Repeat</keyword>
<dbReference type="FunFam" id="1.10.10.10:FF:000537">
    <property type="entry name" value="HMG-Y-related protein A"/>
    <property type="match status" value="1"/>
</dbReference>
<gene>
    <name evidence="10" type="ORF">QJS04_geneDACA020856</name>
</gene>
<dbReference type="SMART" id="SM00526">
    <property type="entry name" value="H15"/>
    <property type="match status" value="1"/>
</dbReference>
<dbReference type="InterPro" id="IPR036390">
    <property type="entry name" value="WH_DNA-bd_sf"/>
</dbReference>
<organism evidence="10 11">
    <name type="scientific">Acorus gramineus</name>
    <name type="common">Dwarf sweet flag</name>
    <dbReference type="NCBI Taxonomy" id="55184"/>
    <lineage>
        <taxon>Eukaryota</taxon>
        <taxon>Viridiplantae</taxon>
        <taxon>Streptophyta</taxon>
        <taxon>Embryophyta</taxon>
        <taxon>Tracheophyta</taxon>
        <taxon>Spermatophyta</taxon>
        <taxon>Magnoliopsida</taxon>
        <taxon>Liliopsida</taxon>
        <taxon>Acoraceae</taxon>
        <taxon>Acorus</taxon>
    </lineage>
</organism>
<evidence type="ECO:0000256" key="2">
    <source>
        <dbReference type="ARBA" id="ARBA00022737"/>
    </source>
</evidence>
<evidence type="ECO:0000256" key="3">
    <source>
        <dbReference type="ARBA" id="ARBA00022990"/>
    </source>
</evidence>
<feature type="region of interest" description="Disordered" evidence="8">
    <location>
        <begin position="72"/>
        <end position="168"/>
    </location>
</feature>
<evidence type="ECO:0000256" key="1">
    <source>
        <dbReference type="ARBA" id="ARBA00004604"/>
    </source>
</evidence>
<dbReference type="Gene3D" id="1.10.10.10">
    <property type="entry name" value="Winged helix-like DNA-binding domain superfamily/Winged helix DNA-binding domain"/>
    <property type="match status" value="1"/>
</dbReference>
<reference evidence="10" key="1">
    <citation type="journal article" date="2023" name="Nat. Commun.">
        <title>Diploid and tetraploid genomes of Acorus and the evolution of monocots.</title>
        <authorList>
            <person name="Ma L."/>
            <person name="Liu K.W."/>
            <person name="Li Z."/>
            <person name="Hsiao Y.Y."/>
            <person name="Qi Y."/>
            <person name="Fu T."/>
            <person name="Tang G.D."/>
            <person name="Zhang D."/>
            <person name="Sun W.H."/>
            <person name="Liu D.K."/>
            <person name="Li Y."/>
            <person name="Chen G.Z."/>
            <person name="Liu X.D."/>
            <person name="Liao X.Y."/>
            <person name="Jiang Y.T."/>
            <person name="Yu X."/>
            <person name="Hao Y."/>
            <person name="Huang J."/>
            <person name="Zhao X.W."/>
            <person name="Ke S."/>
            <person name="Chen Y.Y."/>
            <person name="Wu W.L."/>
            <person name="Hsu J.L."/>
            <person name="Lin Y.F."/>
            <person name="Huang M.D."/>
            <person name="Li C.Y."/>
            <person name="Huang L."/>
            <person name="Wang Z.W."/>
            <person name="Zhao X."/>
            <person name="Zhong W.Y."/>
            <person name="Peng D.H."/>
            <person name="Ahmad S."/>
            <person name="Lan S."/>
            <person name="Zhang J.S."/>
            <person name="Tsai W.C."/>
            <person name="Van de Peer Y."/>
            <person name="Liu Z.J."/>
        </authorList>
    </citation>
    <scope>NUCLEOTIDE SEQUENCE</scope>
    <source>
        <strain evidence="10">SCP</strain>
    </source>
</reference>
<keyword evidence="4" id="KW-0238">DNA-binding</keyword>
<dbReference type="InterPro" id="IPR017956">
    <property type="entry name" value="AT_hook_DNA-bd_motif"/>
</dbReference>
<evidence type="ECO:0000313" key="10">
    <source>
        <dbReference type="EMBL" id="KAK1277610.1"/>
    </source>
</evidence>
<dbReference type="GO" id="GO:0000786">
    <property type="term" value="C:nucleosome"/>
    <property type="evidence" value="ECO:0007669"/>
    <property type="project" value="InterPro"/>
</dbReference>
<dbReference type="PROSITE" id="PS51504">
    <property type="entry name" value="H15"/>
    <property type="match status" value="1"/>
</dbReference>
<dbReference type="GO" id="GO:0031492">
    <property type="term" value="F:nucleosomal DNA binding"/>
    <property type="evidence" value="ECO:0007669"/>
    <property type="project" value="TreeGrafter"/>
</dbReference>
<dbReference type="Pfam" id="PF00538">
    <property type="entry name" value="Linker_histone"/>
    <property type="match status" value="1"/>
</dbReference>